<reference evidence="3 4" key="1">
    <citation type="submission" date="2021-06" db="EMBL/GenBank/DDBJ databases">
        <title>Caerostris extrusa draft genome.</title>
        <authorList>
            <person name="Kono N."/>
            <person name="Arakawa K."/>
        </authorList>
    </citation>
    <scope>NUCLEOTIDE SEQUENCE [LARGE SCALE GENOMIC DNA]</scope>
</reference>
<name>A0AAV4PFQ2_CAEEX</name>
<evidence type="ECO:0000256" key="1">
    <source>
        <dbReference type="ARBA" id="ARBA00023157"/>
    </source>
</evidence>
<evidence type="ECO:0000313" key="4">
    <source>
        <dbReference type="Proteomes" id="UP001054945"/>
    </source>
</evidence>
<organism evidence="3 4">
    <name type="scientific">Caerostris extrusa</name>
    <name type="common">Bark spider</name>
    <name type="synonym">Caerostris bankana</name>
    <dbReference type="NCBI Taxonomy" id="172846"/>
    <lineage>
        <taxon>Eukaryota</taxon>
        <taxon>Metazoa</taxon>
        <taxon>Ecdysozoa</taxon>
        <taxon>Arthropoda</taxon>
        <taxon>Chelicerata</taxon>
        <taxon>Arachnida</taxon>
        <taxon>Araneae</taxon>
        <taxon>Araneomorphae</taxon>
        <taxon>Entelegynae</taxon>
        <taxon>Araneoidea</taxon>
        <taxon>Araneidae</taxon>
        <taxon>Caerostris</taxon>
    </lineage>
</organism>
<keyword evidence="1 2" id="KW-1015">Disulfide bond</keyword>
<dbReference type="InterPro" id="IPR002172">
    <property type="entry name" value="LDrepeatLR_classA_rpt"/>
</dbReference>
<sequence>MSGALLKTCGGNPHTKNPVEISKKFSSLHLISFSKTGFHDGLNGSSSLSSFTHTSQSRVVEEAFLSSWNSSWFLWKFQRKNMEVEILEVLQEVTPRKVIDKIDCSKFPKFSGHGTCHQKPGCSNELRALGMSDRLCDGVVDCMDSSDETNCDYCKPGQFICGDRQCVDKDRRCDLREDCLNGWMRGTACLLAQVTGEPRRVTTLTVVPDFYCTPILVKMLVSALIISLQSPGNSKGCNSSKSRRFNLFGSQF</sequence>
<dbReference type="PROSITE" id="PS50068">
    <property type="entry name" value="LDLRA_2"/>
    <property type="match status" value="2"/>
</dbReference>
<dbReference type="AlphaFoldDB" id="A0AAV4PFQ2"/>
<protein>
    <submittedName>
        <fullName evidence="3">Atrial natriuretic peptide-converting enzyme</fullName>
    </submittedName>
</protein>
<dbReference type="Proteomes" id="UP001054945">
    <property type="component" value="Unassembled WGS sequence"/>
</dbReference>
<evidence type="ECO:0000313" key="3">
    <source>
        <dbReference type="EMBL" id="GIX95934.1"/>
    </source>
</evidence>
<dbReference type="CDD" id="cd00112">
    <property type="entry name" value="LDLa"/>
    <property type="match status" value="2"/>
</dbReference>
<accession>A0AAV4PFQ2</accession>
<dbReference type="Gene3D" id="4.10.400.10">
    <property type="entry name" value="Low-density Lipoprotein Receptor"/>
    <property type="match status" value="1"/>
</dbReference>
<dbReference type="InterPro" id="IPR036055">
    <property type="entry name" value="LDL_receptor-like_sf"/>
</dbReference>
<evidence type="ECO:0000256" key="2">
    <source>
        <dbReference type="PROSITE-ProRule" id="PRU00124"/>
    </source>
</evidence>
<gene>
    <name evidence="3" type="primary">Corin</name>
    <name evidence="3" type="ORF">CEXT_765971</name>
</gene>
<dbReference type="SUPFAM" id="SSF57424">
    <property type="entry name" value="LDL receptor-like module"/>
    <property type="match status" value="1"/>
</dbReference>
<keyword evidence="4" id="KW-1185">Reference proteome</keyword>
<dbReference type="EMBL" id="BPLR01004584">
    <property type="protein sequence ID" value="GIX95934.1"/>
    <property type="molecule type" value="Genomic_DNA"/>
</dbReference>
<feature type="disulfide bond" evidence="2">
    <location>
        <begin position="136"/>
        <end position="151"/>
    </location>
</feature>
<feature type="disulfide bond" evidence="2">
    <location>
        <begin position="161"/>
        <end position="179"/>
    </location>
</feature>
<comment type="caution">
    <text evidence="2">Lacks conserved residue(s) required for the propagation of feature annotation.</text>
</comment>
<proteinExistence type="predicted"/>
<feature type="disulfide bond" evidence="2">
    <location>
        <begin position="154"/>
        <end position="166"/>
    </location>
</feature>
<comment type="caution">
    <text evidence="3">The sequence shown here is derived from an EMBL/GenBank/DDBJ whole genome shotgun (WGS) entry which is preliminary data.</text>
</comment>